<evidence type="ECO:0000313" key="1">
    <source>
        <dbReference type="EMBL" id="MBR1134376.1"/>
    </source>
</evidence>
<dbReference type="EMBL" id="JAFCLK010000001">
    <property type="protein sequence ID" value="MBR1134376.1"/>
    <property type="molecule type" value="Genomic_DNA"/>
</dbReference>
<dbReference type="Proteomes" id="UP001314635">
    <property type="component" value="Unassembled WGS sequence"/>
</dbReference>
<protein>
    <recommendedName>
        <fullName evidence="3">Secreted protein</fullName>
    </recommendedName>
</protein>
<name>A0ABS5FZA0_9BRAD</name>
<reference evidence="2" key="1">
    <citation type="journal article" date="2021" name="ISME J.">
        <title>Evolutionary origin and ecological implication of a unique nif island in free-living Bradyrhizobium lineages.</title>
        <authorList>
            <person name="Tao J."/>
        </authorList>
    </citation>
    <scope>NUCLEOTIDE SEQUENCE [LARGE SCALE GENOMIC DNA]</scope>
    <source>
        <strain evidence="2">SZCCT0094</strain>
    </source>
</reference>
<keyword evidence="2" id="KW-1185">Reference proteome</keyword>
<dbReference type="RefSeq" id="WP_148221562.1">
    <property type="nucleotide sequence ID" value="NZ_JABFDP010000004.1"/>
</dbReference>
<proteinExistence type="predicted"/>
<gene>
    <name evidence="1" type="ORF">JQ619_01200</name>
</gene>
<comment type="caution">
    <text evidence="1">The sequence shown here is derived from an EMBL/GenBank/DDBJ whole genome shotgun (WGS) entry which is preliminary data.</text>
</comment>
<evidence type="ECO:0008006" key="3">
    <source>
        <dbReference type="Google" id="ProtNLM"/>
    </source>
</evidence>
<accession>A0ABS5FZA0</accession>
<evidence type="ECO:0000313" key="2">
    <source>
        <dbReference type="Proteomes" id="UP001314635"/>
    </source>
</evidence>
<sequence length="74" mass="8078">MFSASATAFLVLIIRPCSTSLQHEIRVGRLPGMMSASGDDDKRWRRNAVPARRMGCVDFRVAEIAAICTAPELG</sequence>
<organism evidence="1 2">
    <name type="scientific">Bradyrhizobium denitrificans</name>
    <dbReference type="NCBI Taxonomy" id="2734912"/>
    <lineage>
        <taxon>Bacteria</taxon>
        <taxon>Pseudomonadati</taxon>
        <taxon>Pseudomonadota</taxon>
        <taxon>Alphaproteobacteria</taxon>
        <taxon>Hyphomicrobiales</taxon>
        <taxon>Nitrobacteraceae</taxon>
        <taxon>Bradyrhizobium</taxon>
    </lineage>
</organism>